<evidence type="ECO:0000256" key="3">
    <source>
        <dbReference type="ARBA" id="ARBA00023163"/>
    </source>
</evidence>
<evidence type="ECO:0000256" key="2">
    <source>
        <dbReference type="ARBA" id="ARBA00023125"/>
    </source>
</evidence>
<dbReference type="PRINTS" id="PR00455">
    <property type="entry name" value="HTHTETR"/>
</dbReference>
<protein>
    <submittedName>
        <fullName evidence="6">TetR/AcrR family transcriptional regulator</fullName>
    </submittedName>
</protein>
<dbReference type="InterPro" id="IPR001647">
    <property type="entry name" value="HTH_TetR"/>
</dbReference>
<evidence type="ECO:0000313" key="6">
    <source>
        <dbReference type="EMBL" id="MEL0659161.1"/>
    </source>
</evidence>
<accession>A0ABU9HBA4</accession>
<dbReference type="SUPFAM" id="SSF46689">
    <property type="entry name" value="Homeodomain-like"/>
    <property type="match status" value="1"/>
</dbReference>
<dbReference type="Proteomes" id="UP001366060">
    <property type="component" value="Unassembled WGS sequence"/>
</dbReference>
<evidence type="ECO:0000256" key="1">
    <source>
        <dbReference type="ARBA" id="ARBA00023015"/>
    </source>
</evidence>
<keyword evidence="7" id="KW-1185">Reference proteome</keyword>
<dbReference type="PROSITE" id="PS50977">
    <property type="entry name" value="HTH_TETR_2"/>
    <property type="match status" value="1"/>
</dbReference>
<dbReference type="RefSeq" id="WP_341627744.1">
    <property type="nucleotide sequence ID" value="NZ_JBAKBA010000016.1"/>
</dbReference>
<comment type="caution">
    <text evidence="6">The sequence shown here is derived from an EMBL/GenBank/DDBJ whole genome shotgun (WGS) entry which is preliminary data.</text>
</comment>
<evidence type="ECO:0000256" key="4">
    <source>
        <dbReference type="PROSITE-ProRule" id="PRU00335"/>
    </source>
</evidence>
<proteinExistence type="predicted"/>
<dbReference type="Gene3D" id="1.10.357.10">
    <property type="entry name" value="Tetracycline Repressor, domain 2"/>
    <property type="match status" value="1"/>
</dbReference>
<keyword evidence="1" id="KW-0805">Transcription regulation</keyword>
<dbReference type="SUPFAM" id="SSF48498">
    <property type="entry name" value="Tetracyclin repressor-like, C-terminal domain"/>
    <property type="match status" value="1"/>
</dbReference>
<name>A0ABU9HBA4_9GAMM</name>
<sequence>MQPRKQHLIDTALILFNQFGYHTTGIDLILAESGVSKATLYKHFRSKEALILAALQLRHEQVVSKLQAKIEDNKKNQETVDPVENVLFIFDDLNEWFNSDTFFGCNFINVSAEYADPAHPIKLFATKHKQVIVDIIAEQLATEDNHEVNKQKADQIGLLIEGAIVMAHTRGMKHAALIAKEMARHLL</sequence>
<keyword evidence="3" id="KW-0804">Transcription</keyword>
<reference evidence="6 7" key="1">
    <citation type="submission" date="2024-02" db="EMBL/GenBank/DDBJ databases">
        <title>Bacteria isolated from the canopy kelp, Nereocystis luetkeana.</title>
        <authorList>
            <person name="Pfister C.A."/>
            <person name="Younker I.T."/>
            <person name="Light S.H."/>
        </authorList>
    </citation>
    <scope>NUCLEOTIDE SEQUENCE [LARGE SCALE GENOMIC DNA]</scope>
    <source>
        <strain evidence="6 7">TI.2.07</strain>
    </source>
</reference>
<keyword evidence="2 4" id="KW-0238">DNA-binding</keyword>
<gene>
    <name evidence="6" type="ORF">V6255_08410</name>
</gene>
<dbReference type="PANTHER" id="PTHR47506">
    <property type="entry name" value="TRANSCRIPTIONAL REGULATORY PROTEIN"/>
    <property type="match status" value="1"/>
</dbReference>
<dbReference type="PANTHER" id="PTHR47506:SF3">
    <property type="entry name" value="HTH-TYPE TRANSCRIPTIONAL REGULATOR LMRA"/>
    <property type="match status" value="1"/>
</dbReference>
<dbReference type="Pfam" id="PF00440">
    <property type="entry name" value="TetR_N"/>
    <property type="match status" value="1"/>
</dbReference>
<dbReference type="InterPro" id="IPR036271">
    <property type="entry name" value="Tet_transcr_reg_TetR-rel_C_sf"/>
</dbReference>
<evidence type="ECO:0000259" key="5">
    <source>
        <dbReference type="PROSITE" id="PS50977"/>
    </source>
</evidence>
<evidence type="ECO:0000313" key="7">
    <source>
        <dbReference type="Proteomes" id="UP001366060"/>
    </source>
</evidence>
<dbReference type="InterPro" id="IPR009057">
    <property type="entry name" value="Homeodomain-like_sf"/>
</dbReference>
<dbReference type="EMBL" id="JBAKBA010000016">
    <property type="protein sequence ID" value="MEL0659161.1"/>
    <property type="molecule type" value="Genomic_DNA"/>
</dbReference>
<feature type="DNA-binding region" description="H-T-H motif" evidence="4">
    <location>
        <begin position="25"/>
        <end position="44"/>
    </location>
</feature>
<feature type="domain" description="HTH tetR-type" evidence="5">
    <location>
        <begin position="2"/>
        <end position="62"/>
    </location>
</feature>
<organism evidence="6 7">
    <name type="scientific">Psychromonas arctica</name>
    <dbReference type="NCBI Taxonomy" id="168275"/>
    <lineage>
        <taxon>Bacteria</taxon>
        <taxon>Pseudomonadati</taxon>
        <taxon>Pseudomonadota</taxon>
        <taxon>Gammaproteobacteria</taxon>
        <taxon>Alteromonadales</taxon>
        <taxon>Psychromonadaceae</taxon>
        <taxon>Psychromonas</taxon>
    </lineage>
</organism>